<evidence type="ECO:0000313" key="1">
    <source>
        <dbReference type="EMBL" id="CAF0894919.1"/>
    </source>
</evidence>
<proteinExistence type="predicted"/>
<accession>A0A813Z6K3</accession>
<sequence length="471" mass="54889">MVSNSPEENWNVKQQQLEYSRNTRYRKLNPKTTYSNIHSNRKVQSRASNHLNTDRSNRVDKQKTVIIPKKSNLNYTPLASPTQFRNNTSADPYGIKPLPQITTSFVSLRDPVYPNLESWGIKNSTYGNDPLSLDRMSPFLPTYSSILKSQKPYVVVPSLRQTFGATNWNSTNPRLDYISTIPYNKPDFESPIRNQELENYKLKSDEYVKNAQEVLKKTSITNYDGTDLFSTKFLEDLDNQFKYDPKLKPANFKKSRIAFDPIEEEIISNAKIEAYREKPYSNFFITPRQNKYAIDMAENLYETEINDLVRRMAQKTIKDQKNKFKDLERPIFNSIFEPVLKNMIQDISQEVVNERNKKIKLIESSEIKKVAKEKLVNDLMLDHMLDTVAQHGKVVAENDDVARLLDGMILNVLLLTHRDVRKIKEKTVKNYPLKKFHLNSFMNVTLDVLVGELSSSLEEDMRELDNFEKKF</sequence>
<organism evidence="1 2">
    <name type="scientific">Brachionus calyciflorus</name>
    <dbReference type="NCBI Taxonomy" id="104777"/>
    <lineage>
        <taxon>Eukaryota</taxon>
        <taxon>Metazoa</taxon>
        <taxon>Spiralia</taxon>
        <taxon>Gnathifera</taxon>
        <taxon>Rotifera</taxon>
        <taxon>Eurotatoria</taxon>
        <taxon>Monogononta</taxon>
        <taxon>Pseudotrocha</taxon>
        <taxon>Ploima</taxon>
        <taxon>Brachionidae</taxon>
        <taxon>Brachionus</taxon>
    </lineage>
</organism>
<gene>
    <name evidence="1" type="ORF">OXX778_LOCUS11102</name>
</gene>
<keyword evidence="2" id="KW-1185">Reference proteome</keyword>
<dbReference type="OrthoDB" id="10016177at2759"/>
<dbReference type="AlphaFoldDB" id="A0A813Z6K3"/>
<comment type="caution">
    <text evidence="1">The sequence shown here is derived from an EMBL/GenBank/DDBJ whole genome shotgun (WGS) entry which is preliminary data.</text>
</comment>
<name>A0A813Z6K3_9BILA</name>
<dbReference type="EMBL" id="CAJNOC010001840">
    <property type="protein sequence ID" value="CAF0894919.1"/>
    <property type="molecule type" value="Genomic_DNA"/>
</dbReference>
<reference evidence="1" key="1">
    <citation type="submission" date="2021-02" db="EMBL/GenBank/DDBJ databases">
        <authorList>
            <person name="Nowell W R."/>
        </authorList>
    </citation>
    <scope>NUCLEOTIDE SEQUENCE</scope>
    <source>
        <strain evidence="1">Ploen Becks lab</strain>
    </source>
</reference>
<evidence type="ECO:0000313" key="2">
    <source>
        <dbReference type="Proteomes" id="UP000663879"/>
    </source>
</evidence>
<dbReference type="Proteomes" id="UP000663879">
    <property type="component" value="Unassembled WGS sequence"/>
</dbReference>
<protein>
    <submittedName>
        <fullName evidence="1">Uncharacterized protein</fullName>
    </submittedName>
</protein>